<evidence type="ECO:0000256" key="5">
    <source>
        <dbReference type="ARBA" id="ARBA00022741"/>
    </source>
</evidence>
<sequence>MFFGLFLSHVLFFFFFLDSFGFFFFLCLFVHLCCCHGLFHVASSAPGENLPVLFMRGVALVRGWARRPSSIFSLFGRSVMHGTTTFAVATRTYMPLPNDQSDFSPYIEIDLPSESRIQAINKSGLGAQDWVACEKVHGTNFGIYLINLGDNEVVRFAKRSGIMDPNENFFGYHILIDEFTAQIRILSDLLKQKYGLGRIGRVVLNGELFGAKYKHPLVPPSEKWCTMPNGKRFPIAGVQIQREAFPQYSPELHFFAFDIKYSVSGAEEDFVLLGYDEFVEFCSKIPNLLYSKALVRGTLDACLAFDVENFHTPLPALLGLGNYPLEGNLAEGVVIRHVHRGDPATEKHNVATILKLRCSSFMELKHPGKQKELKETFIDTVRTGALRRVRGDVTVIADSMLPQVEAAANNLLLNNVSDGRLSNVLSKIGREPLLSGQVSQNDVSLMLAKDALKDFLKEVDALVLNTSLAFRKMLISNVYFESKRLVAQKWKELMKEEETAQQEAEAAALKAPPVAA</sequence>
<evidence type="ECO:0000256" key="3">
    <source>
        <dbReference type="ARBA" id="ARBA00022598"/>
    </source>
</evidence>
<protein>
    <recommendedName>
        <fullName evidence="14">RNA-editing ligase 1, mitochondrial</fullName>
        <ecNumber evidence="2">6.5.1.3</ecNumber>
    </recommendedName>
</protein>
<dbReference type="InterPro" id="IPR021122">
    <property type="entry name" value="RNA_ligase_dom_REL/Rnl2"/>
</dbReference>
<dbReference type="GO" id="GO:0006397">
    <property type="term" value="P:mRNA processing"/>
    <property type="evidence" value="ECO:0007669"/>
    <property type="project" value="UniProtKB-KW"/>
</dbReference>
<evidence type="ECO:0000313" key="18">
    <source>
        <dbReference type="Proteomes" id="UP000583944"/>
    </source>
</evidence>
<comment type="catalytic activity">
    <reaction evidence="10">
        <text>ATP + (ribonucleotide)n-3'-hydroxyl + 5'-phospho-(ribonucleotide)m = (ribonucleotide)n+m + AMP + diphosphate.</text>
        <dbReference type="EC" id="6.5.1.3"/>
    </reaction>
</comment>
<proteinExistence type="inferred from homology"/>
<evidence type="ECO:0000256" key="14">
    <source>
        <dbReference type="ARBA" id="ARBA00071849"/>
    </source>
</evidence>
<name>A0A7J6Y0Z9_TRYCR</name>
<dbReference type="GO" id="GO:0003972">
    <property type="term" value="F:RNA ligase (ATP) activity"/>
    <property type="evidence" value="ECO:0007669"/>
    <property type="project" value="UniProtKB-EC"/>
</dbReference>
<evidence type="ECO:0000313" key="17">
    <source>
        <dbReference type="EMBL" id="KAF5220349.1"/>
    </source>
</evidence>
<evidence type="ECO:0000256" key="1">
    <source>
        <dbReference type="ARBA" id="ARBA00004173"/>
    </source>
</evidence>
<evidence type="ECO:0000256" key="10">
    <source>
        <dbReference type="ARBA" id="ARBA00034038"/>
    </source>
</evidence>
<dbReference type="GO" id="GO:0031019">
    <property type="term" value="C:mitochondrial mRNA editing complex"/>
    <property type="evidence" value="ECO:0007669"/>
    <property type="project" value="UniProtKB-ARBA"/>
</dbReference>
<keyword evidence="15" id="KW-1133">Transmembrane helix</keyword>
<reference evidence="17 18" key="1">
    <citation type="journal article" date="2019" name="Genome Biol. Evol.">
        <title>Nanopore Sequencing Significantly Improves Genome Assembly of the Protozoan Parasite Trypanosoma cruzi.</title>
        <authorList>
            <person name="Diaz-Viraque F."/>
            <person name="Pita S."/>
            <person name="Greif G."/>
            <person name="de Souza R.C.M."/>
            <person name="Iraola G."/>
            <person name="Robello C."/>
        </authorList>
    </citation>
    <scope>NUCLEOTIDE SEQUENCE [LARGE SCALE GENOMIC DNA]</scope>
    <source>
        <strain evidence="17 18">Berenice</strain>
    </source>
</reference>
<dbReference type="InterPro" id="IPR041948">
    <property type="entry name" value="Rnl1/2_C_sf"/>
</dbReference>
<keyword evidence="8" id="KW-0809">Transit peptide</keyword>
<comment type="caution">
    <text evidence="17">The sequence shown here is derived from an EMBL/GenBank/DDBJ whole genome shotgun (WGS) entry which is preliminary data.</text>
</comment>
<dbReference type="SUPFAM" id="SSF56091">
    <property type="entry name" value="DNA ligase/mRNA capping enzyme, catalytic domain"/>
    <property type="match status" value="1"/>
</dbReference>
<comment type="subcellular location">
    <subcellularLocation>
        <location evidence="1">Mitochondrion</location>
    </subcellularLocation>
</comment>
<keyword evidence="3" id="KW-0436">Ligase</keyword>
<organism evidence="17 18">
    <name type="scientific">Trypanosoma cruzi</name>
    <dbReference type="NCBI Taxonomy" id="5693"/>
    <lineage>
        <taxon>Eukaryota</taxon>
        <taxon>Discoba</taxon>
        <taxon>Euglenozoa</taxon>
        <taxon>Kinetoplastea</taxon>
        <taxon>Metakinetoplastina</taxon>
        <taxon>Trypanosomatida</taxon>
        <taxon>Trypanosomatidae</taxon>
        <taxon>Trypanosoma</taxon>
        <taxon>Schizotrypanum</taxon>
    </lineage>
</organism>
<evidence type="ECO:0000256" key="15">
    <source>
        <dbReference type="SAM" id="Phobius"/>
    </source>
</evidence>
<dbReference type="VEuPathDB" id="TriTrypDB:ECC02_006653"/>
<dbReference type="GO" id="GO:0020023">
    <property type="term" value="C:kinetoplast"/>
    <property type="evidence" value="ECO:0007669"/>
    <property type="project" value="UniProtKB-ARBA"/>
</dbReference>
<keyword evidence="4" id="KW-0507">mRNA processing</keyword>
<evidence type="ECO:0000256" key="9">
    <source>
        <dbReference type="ARBA" id="ARBA00023128"/>
    </source>
</evidence>
<dbReference type="NCBIfam" id="TIGR02307">
    <property type="entry name" value="RNA_lig_RNL2"/>
    <property type="match status" value="1"/>
</dbReference>
<evidence type="ECO:0000256" key="4">
    <source>
        <dbReference type="ARBA" id="ARBA00022664"/>
    </source>
</evidence>
<evidence type="ECO:0000256" key="7">
    <source>
        <dbReference type="ARBA" id="ARBA00022884"/>
    </source>
</evidence>
<evidence type="ECO:0000256" key="13">
    <source>
        <dbReference type="ARBA" id="ARBA00065943"/>
    </source>
</evidence>
<dbReference type="Gene3D" id="3.30.1490.70">
    <property type="match status" value="1"/>
</dbReference>
<dbReference type="Pfam" id="PF09414">
    <property type="entry name" value="RNA_ligase"/>
    <property type="match status" value="1"/>
</dbReference>
<evidence type="ECO:0000256" key="11">
    <source>
        <dbReference type="ARBA" id="ARBA00053771"/>
    </source>
</evidence>
<dbReference type="EC" id="6.5.1.3" evidence="2"/>
<keyword evidence="15" id="KW-0812">Transmembrane</keyword>
<evidence type="ECO:0000256" key="2">
    <source>
        <dbReference type="ARBA" id="ARBA00012724"/>
    </source>
</evidence>
<feature type="domain" description="RNA ligase" evidence="16">
    <location>
        <begin position="129"/>
        <end position="340"/>
    </location>
</feature>
<dbReference type="Gene3D" id="1.10.10.1810">
    <property type="entry name" value="RNA ligase"/>
    <property type="match status" value="1"/>
</dbReference>
<dbReference type="GO" id="GO:0005524">
    <property type="term" value="F:ATP binding"/>
    <property type="evidence" value="ECO:0007669"/>
    <property type="project" value="UniProtKB-KW"/>
</dbReference>
<dbReference type="VEuPathDB" id="TriTrypDB:BCY84_11983"/>
<comment type="function">
    <text evidence="11">Essential for RNA editing. RNA editing in kinetoplastid mitochondria inserts and deletes uridylates at multiple sites in pre-mRNAs as directed by guide RNAs.</text>
</comment>
<keyword evidence="15" id="KW-0472">Membrane</keyword>
<dbReference type="GO" id="GO:0003723">
    <property type="term" value="F:RNA binding"/>
    <property type="evidence" value="ECO:0007669"/>
    <property type="project" value="UniProtKB-KW"/>
</dbReference>
<evidence type="ECO:0000256" key="8">
    <source>
        <dbReference type="ARBA" id="ARBA00022946"/>
    </source>
</evidence>
<keyword evidence="9" id="KW-0496">Mitochondrion</keyword>
<evidence type="ECO:0000259" key="16">
    <source>
        <dbReference type="Pfam" id="PF09414"/>
    </source>
</evidence>
<gene>
    <name evidence="17" type="ORF">ECC02_006653</name>
</gene>
<keyword evidence="7" id="KW-0694">RNA-binding</keyword>
<dbReference type="FunFam" id="3.30.470.30:FF:000019">
    <property type="entry name" value="Mitochondrial RNA ligase 1"/>
    <property type="match status" value="1"/>
</dbReference>
<dbReference type="Proteomes" id="UP000583944">
    <property type="component" value="Unassembled WGS sequence"/>
</dbReference>
<evidence type="ECO:0000256" key="6">
    <source>
        <dbReference type="ARBA" id="ARBA00022840"/>
    </source>
</evidence>
<dbReference type="EMBL" id="JABDHM010000053">
    <property type="protein sequence ID" value="KAF5220349.1"/>
    <property type="molecule type" value="Genomic_DNA"/>
</dbReference>
<comment type="similarity">
    <text evidence="12">Belongs to the RNA ligase 2 family.</text>
</comment>
<evidence type="ECO:0000256" key="12">
    <source>
        <dbReference type="ARBA" id="ARBA00061370"/>
    </source>
</evidence>
<feature type="transmembrane region" description="Helical" evidence="15">
    <location>
        <begin position="12"/>
        <end position="32"/>
    </location>
</feature>
<accession>A0A7J6Y0Z9</accession>
<dbReference type="Gene3D" id="3.30.470.30">
    <property type="entry name" value="DNA ligase/mRNA capping enzyme"/>
    <property type="match status" value="1"/>
</dbReference>
<keyword evidence="6" id="KW-0067">ATP-binding</keyword>
<keyword evidence="5" id="KW-0547">Nucleotide-binding</keyword>
<dbReference type="AlphaFoldDB" id="A0A7J6Y0Z9"/>
<dbReference type="GO" id="GO:0009451">
    <property type="term" value="P:RNA modification"/>
    <property type="evidence" value="ECO:0007669"/>
    <property type="project" value="UniProtKB-ARBA"/>
</dbReference>
<comment type="subunit">
    <text evidence="13">Component of the RNA editing complex (editosome), a 1600 kDa complex composed of at least 20 proteins. Interacts with terminal uridylyltransferase MEAT1.</text>
</comment>
<dbReference type="FunFam" id="1.10.10.1810:FF:000001">
    <property type="entry name" value="RNA-editing ligase 1, mitochondrial"/>
    <property type="match status" value="1"/>
</dbReference>
<dbReference type="InterPro" id="IPR012647">
    <property type="entry name" value="RNA_lig_RNL2"/>
</dbReference>